<feature type="compositionally biased region" description="Basic and acidic residues" evidence="1">
    <location>
        <begin position="158"/>
        <end position="169"/>
    </location>
</feature>
<evidence type="ECO:0000313" key="2">
    <source>
        <dbReference type="EMBL" id="MDD2177773.1"/>
    </source>
</evidence>
<gene>
    <name evidence="2" type="ORF">OIN59_10025</name>
</gene>
<name>A0ABT5RXZ5_9BURK</name>
<reference evidence="2" key="1">
    <citation type="submission" date="2022-10" db="EMBL/GenBank/DDBJ databases">
        <title>Description of microaerobic benzene degrading bacteria.</title>
        <authorList>
            <person name="Bedics A."/>
            <person name="Tancsics A."/>
            <person name="Banerjee S."/>
        </authorList>
    </citation>
    <scope>NUCLEOTIDE SEQUENCE</scope>
    <source>
        <strain evidence="2">D2M1</strain>
    </source>
</reference>
<dbReference type="Proteomes" id="UP001148932">
    <property type="component" value="Unassembled WGS sequence"/>
</dbReference>
<comment type="caution">
    <text evidence="2">The sequence shown here is derived from an EMBL/GenBank/DDBJ whole genome shotgun (WGS) entry which is preliminary data.</text>
</comment>
<proteinExistence type="predicted"/>
<sequence>MKRKPKPPFDRQEFRRRAESADSALAERTFVVPTDFSDYLVRFRTIAIARPTILKLLENEGAANELWSLCDTGEIEDLLAHLRQHPPSAELIAMVMLTGKSKLQHHSQTSKGGKVKASGYGPLKAQVQQAWHRDTSKRSASAFADQWLDKKTAENVVLEREGKPTEKLPEAGTVRKWLAGLGKETSK</sequence>
<dbReference type="RefSeq" id="WP_274109760.1">
    <property type="nucleotide sequence ID" value="NZ_JAPCKI010000004.1"/>
</dbReference>
<keyword evidence="3" id="KW-1185">Reference proteome</keyword>
<feature type="region of interest" description="Disordered" evidence="1">
    <location>
        <begin position="158"/>
        <end position="187"/>
    </location>
</feature>
<accession>A0ABT5RXZ5</accession>
<organism evidence="2 3">
    <name type="scientific">Acidovorax benzenivorans</name>
    <dbReference type="NCBI Taxonomy" id="2987520"/>
    <lineage>
        <taxon>Bacteria</taxon>
        <taxon>Pseudomonadati</taxon>
        <taxon>Pseudomonadota</taxon>
        <taxon>Betaproteobacteria</taxon>
        <taxon>Burkholderiales</taxon>
        <taxon>Comamonadaceae</taxon>
        <taxon>Acidovorax</taxon>
    </lineage>
</organism>
<evidence type="ECO:0000313" key="3">
    <source>
        <dbReference type="Proteomes" id="UP001148932"/>
    </source>
</evidence>
<protein>
    <submittedName>
        <fullName evidence="2">Uncharacterized protein</fullName>
    </submittedName>
</protein>
<evidence type="ECO:0000256" key="1">
    <source>
        <dbReference type="SAM" id="MobiDB-lite"/>
    </source>
</evidence>
<dbReference type="EMBL" id="JAPCKI010000004">
    <property type="protein sequence ID" value="MDD2177773.1"/>
    <property type="molecule type" value="Genomic_DNA"/>
</dbReference>